<proteinExistence type="predicted"/>
<organism evidence="1 2">
    <name type="scientific">Pycnococcus provasolii</name>
    <dbReference type="NCBI Taxonomy" id="41880"/>
    <lineage>
        <taxon>Eukaryota</taxon>
        <taxon>Viridiplantae</taxon>
        <taxon>Chlorophyta</taxon>
        <taxon>Pseudoscourfieldiophyceae</taxon>
        <taxon>Pseudoscourfieldiales</taxon>
        <taxon>Pycnococcaceae</taxon>
        <taxon>Pycnococcus</taxon>
    </lineage>
</organism>
<comment type="caution">
    <text evidence="1">The sequence shown here is derived from an EMBL/GenBank/DDBJ whole genome shotgun (WGS) entry which is preliminary data.</text>
</comment>
<dbReference type="AlphaFoldDB" id="A0A830H9F6"/>
<protein>
    <submittedName>
        <fullName evidence="1">Uncharacterized protein</fullName>
    </submittedName>
</protein>
<reference evidence="1" key="1">
    <citation type="submission" date="2020-10" db="EMBL/GenBank/DDBJ databases">
        <title>Unveiling of a novel bifunctional photoreceptor, Dualchrome1, isolated from a cosmopolitan green alga.</title>
        <authorList>
            <person name="Suzuki S."/>
            <person name="Kawachi M."/>
        </authorList>
    </citation>
    <scope>NUCLEOTIDE SEQUENCE</scope>
    <source>
        <strain evidence="1">NIES 2893</strain>
    </source>
</reference>
<dbReference type="EMBL" id="BNJQ01000002">
    <property type="protein sequence ID" value="GHP02089.1"/>
    <property type="molecule type" value="Genomic_DNA"/>
</dbReference>
<accession>A0A830H9F6</accession>
<evidence type="ECO:0000313" key="1">
    <source>
        <dbReference type="EMBL" id="GHP02089.1"/>
    </source>
</evidence>
<dbReference type="Proteomes" id="UP000660262">
    <property type="component" value="Unassembled WGS sequence"/>
</dbReference>
<name>A0A830H9F6_9CHLO</name>
<gene>
    <name evidence="1" type="ORF">PPROV_000084500</name>
</gene>
<evidence type="ECO:0000313" key="2">
    <source>
        <dbReference type="Proteomes" id="UP000660262"/>
    </source>
</evidence>
<sequence length="295" mass="30875">MLATHRALLRSLTKVCTTCKPSLASGAANRITVATPVRLTSTANLVAPPLRVPTAPPAPSSWWGASLRAAWAASTAAQKQRAGASAAACAATAAAAAAAALTSSSSSSHAPVLSCEAATEAPATTTDGDNNNGEDDDIEQRAKALPSTLRKAIRLMLLGAALWFGDGMSSVAINVINILLLLYYTKPNSESIGPFLARRRQEQAALACAKPLQLPGLGTFVGSGVEAARRAAATYNPATALYSVDELRDFGVYLVATVSQPMTGERLCLIGLFGEWWVLRVETWLPTLPKVRVVY</sequence>
<keyword evidence="2" id="KW-1185">Reference proteome</keyword>